<dbReference type="InterPro" id="IPR003692">
    <property type="entry name" value="Hydantoinase_B"/>
</dbReference>
<dbReference type="OMA" id="TDCNVML"/>
<evidence type="ECO:0000259" key="4">
    <source>
        <dbReference type="Pfam" id="PF05378"/>
    </source>
</evidence>
<dbReference type="PANTHER" id="PTHR11365">
    <property type="entry name" value="5-OXOPROLINASE RELATED"/>
    <property type="match status" value="1"/>
</dbReference>
<dbReference type="Pfam" id="PF01968">
    <property type="entry name" value="Hydantoinase_A"/>
    <property type="match status" value="1"/>
</dbReference>
<sequence>MDIIEDKQDIEFYFSIDRGGTFTDIYCDILHAKQMRLESRILKLLSVDKKNYEDAPTEGIRRIVSEVIGIEIPRQNKIPTSQIKSIRMGTTVATNALLERKGERTALIINKGLSDKPDDIYEEVVEVAERIRPFKDFDNDNHIQRIVTGLNNEKFVIVEELDLQQVKESLKYLKDERKFNSVAVVLMHSYGFPNHEIEIGKIAKEVGFNQISLSHQVMSRVKIVKRGSTCCVDAYLNPHSNQDYVKFIVQRYLSEFKLGFDEDLLLNSKVFFMQSDGGLAPIDHFSGSKAILSGPAGGVIGFSQTSNDFQMKELGLKNEEIMPAIGFDMGGTSTDVSRFHEQYEHIFETTIAGVSIQAPQMNINTVAAGGGSRLFFTNGLYRVGPESAGADPGPVCYRKAGGQLTVTDANLILGRLLPQYFPKIFGPQENQELDIEQSKKAFEQIGEDINSFQQKNDLKQLSIQQIAMGFIKVANESMCRPIRQMTQARGYNPRDHILNIFGGAGGQHACSLAKDLGIQVNLIKLTFQKIFIHKYCGILSAYGLGLSDVVQENEEPFMSIYDSSNLPNKYLNLRYEGTDTSIMVESSFDTNYDSKFQQMHQREFGFMLQKRRILIDNIRVRSLAKSQILSQKQIERTNGALPEPETITTTFFDQNGQVCQLDTPVYSLEKLKAKDILQGPAIILNQTSTILIEPDCTGQIDDFGNVFIDVGEAQQRDQFKKYKSIEEVPFDIVELSIFGHRFMSIAEQMGLTLQKTSVSTNIKERLDFSCALFDPSGNLVANAPHLPVHLGSMQEAVRYQVNLWGENWLEGEVIVTNHPKAGGTHLPDITVITPVFSNGKPVFYGIQPGSMPSFSKDLSEEGAAIETFKLVQDGVFQEVGITDLLVNQSGDNPLIRGTRNLADNISDLKAQIAANNRGIMLVQSLINEYSLIYVQAYMINIQQNAESSVRQMLTQLSIQQGLKEIDTVHAIDYMDDGSMIKLSLTIDRTKGEAVFDFNFSNHLLSKMPCQFRNSTESRMSKSNQAAVVGGNVETSSRITDVILKAFQACAASQGTMNNLTFGDKSFGYYETIAGGSGAGPYWHGKNGVHTHMTNTRITDCEIFEIRYPVLLREFHFRVGSGGLGKFNGGQGIIREIQFLKDDIEVGILSERRTSAPYGLKGGEDGHRGKNIIIHPDGKLQNFGPKNSTILKKDARIRIMTPGGGGYGAQ</sequence>
<dbReference type="OrthoDB" id="3643at2759"/>
<gene>
    <name evidence="5" type="primary">Contig10454.g11158</name>
    <name evidence="5" type="ORF">STYLEM_6494</name>
</gene>
<proteinExistence type="inferred from homology"/>
<feature type="domain" description="Hydantoinase B/oxoprolinase" evidence="3">
    <location>
        <begin position="731"/>
        <end position="1000"/>
    </location>
</feature>
<evidence type="ECO:0000259" key="2">
    <source>
        <dbReference type="Pfam" id="PF01968"/>
    </source>
</evidence>
<dbReference type="InterPro" id="IPR008040">
    <property type="entry name" value="Hydant_A_N"/>
</dbReference>
<comment type="similarity">
    <text evidence="1">Belongs to the oxoprolinase family.</text>
</comment>
<dbReference type="GO" id="GO:0017168">
    <property type="term" value="F:5-oxoprolinase (ATP-hydrolyzing) activity"/>
    <property type="evidence" value="ECO:0007669"/>
    <property type="project" value="TreeGrafter"/>
</dbReference>
<evidence type="ECO:0000313" key="5">
    <source>
        <dbReference type="EMBL" id="CDW77531.1"/>
    </source>
</evidence>
<dbReference type="EMBL" id="CCKQ01006240">
    <property type="protein sequence ID" value="CDW77531.1"/>
    <property type="molecule type" value="Genomic_DNA"/>
</dbReference>
<dbReference type="InParanoid" id="A0A078A6M3"/>
<reference evidence="5 6" key="1">
    <citation type="submission" date="2014-06" db="EMBL/GenBank/DDBJ databases">
        <authorList>
            <person name="Swart Estienne"/>
        </authorList>
    </citation>
    <scope>NUCLEOTIDE SEQUENCE [LARGE SCALE GENOMIC DNA]</scope>
    <source>
        <strain evidence="5 6">130c</strain>
    </source>
</reference>
<organism evidence="5 6">
    <name type="scientific">Stylonychia lemnae</name>
    <name type="common">Ciliate</name>
    <dbReference type="NCBI Taxonomy" id="5949"/>
    <lineage>
        <taxon>Eukaryota</taxon>
        <taxon>Sar</taxon>
        <taxon>Alveolata</taxon>
        <taxon>Ciliophora</taxon>
        <taxon>Intramacronucleata</taxon>
        <taxon>Spirotrichea</taxon>
        <taxon>Stichotrichia</taxon>
        <taxon>Sporadotrichida</taxon>
        <taxon>Oxytrichidae</taxon>
        <taxon>Stylonychinae</taxon>
        <taxon>Stylonychia</taxon>
    </lineage>
</organism>
<dbReference type="PANTHER" id="PTHR11365:SF2">
    <property type="entry name" value="5-OXOPROLINASE"/>
    <property type="match status" value="1"/>
</dbReference>
<feature type="domain" description="Hydantoinase A/oxoprolinase" evidence="2">
    <location>
        <begin position="226"/>
        <end position="552"/>
    </location>
</feature>
<dbReference type="GO" id="GO:0006749">
    <property type="term" value="P:glutathione metabolic process"/>
    <property type="evidence" value="ECO:0007669"/>
    <property type="project" value="TreeGrafter"/>
</dbReference>
<dbReference type="AlphaFoldDB" id="A0A078A6M3"/>
<dbReference type="InterPro" id="IPR002821">
    <property type="entry name" value="Hydantoinase_A"/>
</dbReference>
<dbReference type="InterPro" id="IPR045079">
    <property type="entry name" value="Oxoprolinase-like"/>
</dbReference>
<dbReference type="Pfam" id="PF02538">
    <property type="entry name" value="Hydantoinase_B"/>
    <property type="match status" value="2"/>
</dbReference>
<protein>
    <submittedName>
        <fullName evidence="5">5-oxoprolinase</fullName>
    </submittedName>
</protein>
<accession>A0A078A6M3</accession>
<dbReference type="Pfam" id="PF05378">
    <property type="entry name" value="Hydant_A_N"/>
    <property type="match status" value="1"/>
</dbReference>
<keyword evidence="6" id="KW-1185">Reference proteome</keyword>
<feature type="domain" description="Hydantoinase/oxoprolinase N-terminal" evidence="4">
    <location>
        <begin position="14"/>
        <end position="206"/>
    </location>
</feature>
<evidence type="ECO:0000259" key="3">
    <source>
        <dbReference type="Pfam" id="PF02538"/>
    </source>
</evidence>
<evidence type="ECO:0000256" key="1">
    <source>
        <dbReference type="ARBA" id="ARBA00010403"/>
    </source>
</evidence>
<dbReference type="Proteomes" id="UP000039865">
    <property type="component" value="Unassembled WGS sequence"/>
</dbReference>
<feature type="domain" description="Hydantoinase B/oxoprolinase" evidence="3">
    <location>
        <begin position="1013"/>
        <end position="1208"/>
    </location>
</feature>
<dbReference type="GO" id="GO:0005829">
    <property type="term" value="C:cytosol"/>
    <property type="evidence" value="ECO:0007669"/>
    <property type="project" value="TreeGrafter"/>
</dbReference>
<evidence type="ECO:0000313" key="6">
    <source>
        <dbReference type="Proteomes" id="UP000039865"/>
    </source>
</evidence>
<name>A0A078A6M3_STYLE</name>